<evidence type="ECO:0000313" key="1">
    <source>
        <dbReference type="Proteomes" id="UP000887565"/>
    </source>
</evidence>
<organism evidence="1 2">
    <name type="scientific">Romanomermis culicivorax</name>
    <name type="common">Nematode worm</name>
    <dbReference type="NCBI Taxonomy" id="13658"/>
    <lineage>
        <taxon>Eukaryota</taxon>
        <taxon>Metazoa</taxon>
        <taxon>Ecdysozoa</taxon>
        <taxon>Nematoda</taxon>
        <taxon>Enoplea</taxon>
        <taxon>Dorylaimia</taxon>
        <taxon>Mermithida</taxon>
        <taxon>Mermithoidea</taxon>
        <taxon>Mermithidae</taxon>
        <taxon>Romanomermis</taxon>
    </lineage>
</organism>
<dbReference type="WBParaSite" id="nRc.2.0.1.t00284-RA">
    <property type="protein sequence ID" value="nRc.2.0.1.t00284-RA"/>
    <property type="gene ID" value="nRc.2.0.1.g00284"/>
</dbReference>
<reference evidence="2" key="1">
    <citation type="submission" date="2022-11" db="UniProtKB">
        <authorList>
            <consortium name="WormBaseParasite"/>
        </authorList>
    </citation>
    <scope>IDENTIFICATION</scope>
</reference>
<evidence type="ECO:0000313" key="2">
    <source>
        <dbReference type="WBParaSite" id="nRc.2.0.1.t00284-RA"/>
    </source>
</evidence>
<accession>A0A915HF37</accession>
<keyword evidence="1" id="KW-1185">Reference proteome</keyword>
<name>A0A915HF37_ROMCU</name>
<sequence length="10" mass="1195">MGAVHLRLWL</sequence>
<dbReference type="Proteomes" id="UP000887565">
    <property type="component" value="Unplaced"/>
</dbReference>
<protein>
    <submittedName>
        <fullName evidence="2">Uncharacterized protein</fullName>
    </submittedName>
</protein>
<proteinExistence type="predicted"/>